<evidence type="ECO:0000313" key="2">
    <source>
        <dbReference type="Proteomes" id="UP000308600"/>
    </source>
</evidence>
<protein>
    <submittedName>
        <fullName evidence="1">Uncharacterized protein</fullName>
    </submittedName>
</protein>
<dbReference type="Proteomes" id="UP000308600">
    <property type="component" value="Unassembled WGS sequence"/>
</dbReference>
<dbReference type="EMBL" id="ML208789">
    <property type="protein sequence ID" value="TFK60350.1"/>
    <property type="molecule type" value="Genomic_DNA"/>
</dbReference>
<proteinExistence type="predicted"/>
<accession>A0ACD3A4L3</accession>
<organism evidence="1 2">
    <name type="scientific">Pluteus cervinus</name>
    <dbReference type="NCBI Taxonomy" id="181527"/>
    <lineage>
        <taxon>Eukaryota</taxon>
        <taxon>Fungi</taxon>
        <taxon>Dikarya</taxon>
        <taxon>Basidiomycota</taxon>
        <taxon>Agaricomycotina</taxon>
        <taxon>Agaricomycetes</taxon>
        <taxon>Agaricomycetidae</taxon>
        <taxon>Agaricales</taxon>
        <taxon>Pluteineae</taxon>
        <taxon>Pluteaceae</taxon>
        <taxon>Pluteus</taxon>
    </lineage>
</organism>
<name>A0ACD3A4L3_9AGAR</name>
<keyword evidence="2" id="KW-1185">Reference proteome</keyword>
<reference evidence="1 2" key="1">
    <citation type="journal article" date="2019" name="Nat. Ecol. Evol.">
        <title>Megaphylogeny resolves global patterns of mushroom evolution.</title>
        <authorList>
            <person name="Varga T."/>
            <person name="Krizsan K."/>
            <person name="Foldi C."/>
            <person name="Dima B."/>
            <person name="Sanchez-Garcia M."/>
            <person name="Sanchez-Ramirez S."/>
            <person name="Szollosi G.J."/>
            <person name="Szarkandi J.G."/>
            <person name="Papp V."/>
            <person name="Albert L."/>
            <person name="Andreopoulos W."/>
            <person name="Angelini C."/>
            <person name="Antonin V."/>
            <person name="Barry K.W."/>
            <person name="Bougher N.L."/>
            <person name="Buchanan P."/>
            <person name="Buyck B."/>
            <person name="Bense V."/>
            <person name="Catcheside P."/>
            <person name="Chovatia M."/>
            <person name="Cooper J."/>
            <person name="Damon W."/>
            <person name="Desjardin D."/>
            <person name="Finy P."/>
            <person name="Geml J."/>
            <person name="Haridas S."/>
            <person name="Hughes K."/>
            <person name="Justo A."/>
            <person name="Karasinski D."/>
            <person name="Kautmanova I."/>
            <person name="Kiss B."/>
            <person name="Kocsube S."/>
            <person name="Kotiranta H."/>
            <person name="LaButti K.M."/>
            <person name="Lechner B.E."/>
            <person name="Liimatainen K."/>
            <person name="Lipzen A."/>
            <person name="Lukacs Z."/>
            <person name="Mihaltcheva S."/>
            <person name="Morgado L.N."/>
            <person name="Niskanen T."/>
            <person name="Noordeloos M.E."/>
            <person name="Ohm R.A."/>
            <person name="Ortiz-Santana B."/>
            <person name="Ovrebo C."/>
            <person name="Racz N."/>
            <person name="Riley R."/>
            <person name="Savchenko A."/>
            <person name="Shiryaev A."/>
            <person name="Soop K."/>
            <person name="Spirin V."/>
            <person name="Szebenyi C."/>
            <person name="Tomsovsky M."/>
            <person name="Tulloss R.E."/>
            <person name="Uehling J."/>
            <person name="Grigoriev I.V."/>
            <person name="Vagvolgyi C."/>
            <person name="Papp T."/>
            <person name="Martin F.M."/>
            <person name="Miettinen O."/>
            <person name="Hibbett D.S."/>
            <person name="Nagy L.G."/>
        </authorList>
    </citation>
    <scope>NUCLEOTIDE SEQUENCE [LARGE SCALE GENOMIC DNA]</scope>
    <source>
        <strain evidence="1 2">NL-1719</strain>
    </source>
</reference>
<gene>
    <name evidence="1" type="ORF">BDN72DRAFT_965728</name>
</gene>
<sequence length="276" mass="32170">MSSSIPNVHKDHLEPRLPADLERIIFDDVARNNRGSIPKLMLVCQRAKYWTETILYSVIIRNEDPSRPAYHPPIKRLPSYAHHVRHLLVYNDIEQSVIQDHLRLCKNMINVALWHYNQSRDILELLEGLPHLRSLVVHLFATFPGGPPTYELGKSRMFRGLTHLEILDDVEKFSADQIRSLGELDNLTHFALNSVRTDQIVLDILKVCQRVQVLVLHDSRFLDDWATFPKNRVVFGRSRVEDHVRDWVAFAEGRWCFWDEAEEQVQAEQNAHDSDS</sequence>
<evidence type="ECO:0000313" key="1">
    <source>
        <dbReference type="EMBL" id="TFK60350.1"/>
    </source>
</evidence>